<comment type="caution">
    <text evidence="1">The sequence shown here is derived from an EMBL/GenBank/DDBJ whole genome shotgun (WGS) entry which is preliminary data.</text>
</comment>
<organism evidence="1 2">
    <name type="scientific">Hydnum rufescens UP504</name>
    <dbReference type="NCBI Taxonomy" id="1448309"/>
    <lineage>
        <taxon>Eukaryota</taxon>
        <taxon>Fungi</taxon>
        <taxon>Dikarya</taxon>
        <taxon>Basidiomycota</taxon>
        <taxon>Agaricomycotina</taxon>
        <taxon>Agaricomycetes</taxon>
        <taxon>Cantharellales</taxon>
        <taxon>Hydnaceae</taxon>
        <taxon>Hydnum</taxon>
    </lineage>
</organism>
<evidence type="ECO:0000313" key="2">
    <source>
        <dbReference type="Proteomes" id="UP000886523"/>
    </source>
</evidence>
<sequence length="88" mass="9956">MLEEVYENADLLEGFLLGDPFASTDTLSSSNNSPDPQGTYLRRSSLLSSLYHAINLSTPSEWCQNRDGVRHEFLLLKVERPEHRMATS</sequence>
<protein>
    <submittedName>
        <fullName evidence="1">Uncharacterized protein</fullName>
    </submittedName>
</protein>
<keyword evidence="2" id="KW-1185">Reference proteome</keyword>
<dbReference type="EMBL" id="MU129054">
    <property type="protein sequence ID" value="KAF9508622.1"/>
    <property type="molecule type" value="Genomic_DNA"/>
</dbReference>
<accession>A0A9P6AN57</accession>
<gene>
    <name evidence="1" type="ORF">BS47DRAFT_1397619</name>
</gene>
<name>A0A9P6AN57_9AGAM</name>
<dbReference type="AlphaFoldDB" id="A0A9P6AN57"/>
<evidence type="ECO:0000313" key="1">
    <source>
        <dbReference type="EMBL" id="KAF9508622.1"/>
    </source>
</evidence>
<dbReference type="Proteomes" id="UP000886523">
    <property type="component" value="Unassembled WGS sequence"/>
</dbReference>
<proteinExistence type="predicted"/>
<reference evidence="1" key="1">
    <citation type="journal article" date="2020" name="Nat. Commun.">
        <title>Large-scale genome sequencing of mycorrhizal fungi provides insights into the early evolution of symbiotic traits.</title>
        <authorList>
            <person name="Miyauchi S."/>
            <person name="Kiss E."/>
            <person name="Kuo A."/>
            <person name="Drula E."/>
            <person name="Kohler A."/>
            <person name="Sanchez-Garcia M."/>
            <person name="Morin E."/>
            <person name="Andreopoulos B."/>
            <person name="Barry K.W."/>
            <person name="Bonito G."/>
            <person name="Buee M."/>
            <person name="Carver A."/>
            <person name="Chen C."/>
            <person name="Cichocki N."/>
            <person name="Clum A."/>
            <person name="Culley D."/>
            <person name="Crous P.W."/>
            <person name="Fauchery L."/>
            <person name="Girlanda M."/>
            <person name="Hayes R.D."/>
            <person name="Keri Z."/>
            <person name="LaButti K."/>
            <person name="Lipzen A."/>
            <person name="Lombard V."/>
            <person name="Magnuson J."/>
            <person name="Maillard F."/>
            <person name="Murat C."/>
            <person name="Nolan M."/>
            <person name="Ohm R.A."/>
            <person name="Pangilinan J."/>
            <person name="Pereira M.F."/>
            <person name="Perotto S."/>
            <person name="Peter M."/>
            <person name="Pfister S."/>
            <person name="Riley R."/>
            <person name="Sitrit Y."/>
            <person name="Stielow J.B."/>
            <person name="Szollosi G."/>
            <person name="Zifcakova L."/>
            <person name="Stursova M."/>
            <person name="Spatafora J.W."/>
            <person name="Tedersoo L."/>
            <person name="Vaario L.M."/>
            <person name="Yamada A."/>
            <person name="Yan M."/>
            <person name="Wang P."/>
            <person name="Xu J."/>
            <person name="Bruns T."/>
            <person name="Baldrian P."/>
            <person name="Vilgalys R."/>
            <person name="Dunand C."/>
            <person name="Henrissat B."/>
            <person name="Grigoriev I.V."/>
            <person name="Hibbett D."/>
            <person name="Nagy L.G."/>
            <person name="Martin F.M."/>
        </authorList>
    </citation>
    <scope>NUCLEOTIDE SEQUENCE</scope>
    <source>
        <strain evidence="1">UP504</strain>
    </source>
</reference>